<dbReference type="SUPFAM" id="SSF53448">
    <property type="entry name" value="Nucleotide-diphospho-sugar transferases"/>
    <property type="match status" value="1"/>
</dbReference>
<dbReference type="Gene3D" id="3.90.550.10">
    <property type="entry name" value="Spore Coat Polysaccharide Biosynthesis Protein SpsA, Chain A"/>
    <property type="match status" value="1"/>
</dbReference>
<keyword evidence="3" id="KW-1185">Reference proteome</keyword>
<dbReference type="RefSeq" id="WP_103804255.1">
    <property type="nucleotide sequence ID" value="NZ_PQVG01000001.1"/>
</dbReference>
<sequence length="333" mass="38286">MKFSLIICTYMRPQSVLQLLQSVQGQTLYPDEILIIDGSTNQETELALKENQFQNLHYFAVPPEYRGLTRQRNFGVQKAGSSMEVIAFLDDDTILEADYFKELIQTFEGNPTISGVAGVAINENGWQLAEPNKTYNPNRYYPLDGFVYKEGQRNVVRNYLGLQSNLGPGRMPDYSHGRTCGFPLNGKTYEVDLLIGMSFSFRKKVLDTIRFSSYFEGYGLYEDADFSIRALQFGKNAINTKAQLSHFHHPSGRPNQYKYGKMVVRNGWYVWRVKNPTPSLKAKLKWHSITILLTLIRFSNTFTTAKKKEAFTETMGRMIGWWSLWVSKPKIKN</sequence>
<protein>
    <submittedName>
        <fullName evidence="2">Glycosyl transferase family 2</fullName>
    </submittedName>
</protein>
<dbReference type="PANTHER" id="PTHR43685">
    <property type="entry name" value="GLYCOSYLTRANSFERASE"/>
    <property type="match status" value="1"/>
</dbReference>
<name>A0A2S5AFA8_9FLAO</name>
<evidence type="ECO:0000259" key="1">
    <source>
        <dbReference type="Pfam" id="PF00535"/>
    </source>
</evidence>
<dbReference type="CDD" id="cd00761">
    <property type="entry name" value="Glyco_tranf_GTA_type"/>
    <property type="match status" value="1"/>
</dbReference>
<dbReference type="InterPro" id="IPR001173">
    <property type="entry name" value="Glyco_trans_2-like"/>
</dbReference>
<organism evidence="2 3">
    <name type="scientific">Flavobacterium alvei</name>
    <dbReference type="NCBI Taxonomy" id="2080416"/>
    <lineage>
        <taxon>Bacteria</taxon>
        <taxon>Pseudomonadati</taxon>
        <taxon>Bacteroidota</taxon>
        <taxon>Flavobacteriia</taxon>
        <taxon>Flavobacteriales</taxon>
        <taxon>Flavobacteriaceae</taxon>
        <taxon>Flavobacterium</taxon>
    </lineage>
</organism>
<gene>
    <name evidence="2" type="ORF">C3L50_01400</name>
</gene>
<dbReference type="GO" id="GO:0016740">
    <property type="term" value="F:transferase activity"/>
    <property type="evidence" value="ECO:0007669"/>
    <property type="project" value="UniProtKB-KW"/>
</dbReference>
<proteinExistence type="predicted"/>
<accession>A0A2S5AFA8</accession>
<dbReference type="InterPro" id="IPR050834">
    <property type="entry name" value="Glycosyltransf_2"/>
</dbReference>
<dbReference type="InterPro" id="IPR029044">
    <property type="entry name" value="Nucleotide-diphossugar_trans"/>
</dbReference>
<dbReference type="Pfam" id="PF00535">
    <property type="entry name" value="Glycos_transf_2"/>
    <property type="match status" value="1"/>
</dbReference>
<dbReference type="EMBL" id="PQVG01000001">
    <property type="protein sequence ID" value="POY41206.1"/>
    <property type="molecule type" value="Genomic_DNA"/>
</dbReference>
<dbReference type="AlphaFoldDB" id="A0A2S5AFA8"/>
<feature type="domain" description="Glycosyltransferase 2-like" evidence="1">
    <location>
        <begin position="4"/>
        <end position="144"/>
    </location>
</feature>
<reference evidence="2 3" key="1">
    <citation type="submission" date="2018-01" db="EMBL/GenBank/DDBJ databases">
        <authorList>
            <person name="Gaut B.S."/>
            <person name="Morton B.R."/>
            <person name="Clegg M.T."/>
            <person name="Duvall M.R."/>
        </authorList>
    </citation>
    <scope>NUCLEOTIDE SEQUENCE [LARGE SCALE GENOMIC DNA]</scope>
    <source>
        <strain evidence="2 3">HR-AY</strain>
    </source>
</reference>
<comment type="caution">
    <text evidence="2">The sequence shown here is derived from an EMBL/GenBank/DDBJ whole genome shotgun (WGS) entry which is preliminary data.</text>
</comment>
<evidence type="ECO:0000313" key="2">
    <source>
        <dbReference type="EMBL" id="POY41206.1"/>
    </source>
</evidence>
<keyword evidence="2" id="KW-0808">Transferase</keyword>
<dbReference type="PANTHER" id="PTHR43685:SF2">
    <property type="entry name" value="GLYCOSYLTRANSFERASE 2-LIKE DOMAIN-CONTAINING PROTEIN"/>
    <property type="match status" value="1"/>
</dbReference>
<dbReference type="Proteomes" id="UP000237310">
    <property type="component" value="Unassembled WGS sequence"/>
</dbReference>
<dbReference type="OrthoDB" id="1493960at2"/>
<evidence type="ECO:0000313" key="3">
    <source>
        <dbReference type="Proteomes" id="UP000237310"/>
    </source>
</evidence>